<comment type="caution">
    <text evidence="1">The sequence shown here is derived from an EMBL/GenBank/DDBJ whole genome shotgun (WGS) entry which is preliminary data.</text>
</comment>
<proteinExistence type="predicted"/>
<protein>
    <submittedName>
        <fullName evidence="1">Uncharacterized protein</fullName>
    </submittedName>
</protein>
<name>A0ACB0M831_TRIPR</name>
<dbReference type="Proteomes" id="UP001177021">
    <property type="component" value="Unassembled WGS sequence"/>
</dbReference>
<gene>
    <name evidence="1" type="ORF">MILVUS5_LOCUS40412</name>
</gene>
<sequence length="159" mass="16393">MMQLCLLHAKITSKEEFNYGLEVEGGGEKNGMEGKVVGNEGKLGSEVAAGNGGMLRDGSVGILVVGKLGSGGIVSLGRDGIVVGNGGRFPCGNVGIEGKGGNVVGFGKVGILGKFGCVVVCKRCLASRLMLMLDMVTTKSRVVMKDLLEAIDSLMNCRN</sequence>
<evidence type="ECO:0000313" key="1">
    <source>
        <dbReference type="EMBL" id="CAJ2678037.1"/>
    </source>
</evidence>
<accession>A0ACB0M831</accession>
<organism evidence="1 2">
    <name type="scientific">Trifolium pratense</name>
    <name type="common">Red clover</name>
    <dbReference type="NCBI Taxonomy" id="57577"/>
    <lineage>
        <taxon>Eukaryota</taxon>
        <taxon>Viridiplantae</taxon>
        <taxon>Streptophyta</taxon>
        <taxon>Embryophyta</taxon>
        <taxon>Tracheophyta</taxon>
        <taxon>Spermatophyta</taxon>
        <taxon>Magnoliopsida</taxon>
        <taxon>eudicotyledons</taxon>
        <taxon>Gunneridae</taxon>
        <taxon>Pentapetalae</taxon>
        <taxon>rosids</taxon>
        <taxon>fabids</taxon>
        <taxon>Fabales</taxon>
        <taxon>Fabaceae</taxon>
        <taxon>Papilionoideae</taxon>
        <taxon>50 kb inversion clade</taxon>
        <taxon>NPAAA clade</taxon>
        <taxon>Hologalegina</taxon>
        <taxon>IRL clade</taxon>
        <taxon>Trifolieae</taxon>
        <taxon>Trifolium</taxon>
    </lineage>
</organism>
<reference evidence="1" key="1">
    <citation type="submission" date="2023-10" db="EMBL/GenBank/DDBJ databases">
        <authorList>
            <person name="Rodriguez Cubillos JULIANA M."/>
            <person name="De Vega J."/>
        </authorList>
    </citation>
    <scope>NUCLEOTIDE SEQUENCE</scope>
</reference>
<keyword evidence="2" id="KW-1185">Reference proteome</keyword>
<dbReference type="EMBL" id="CASHSV030000823">
    <property type="protein sequence ID" value="CAJ2678037.1"/>
    <property type="molecule type" value="Genomic_DNA"/>
</dbReference>
<evidence type="ECO:0000313" key="2">
    <source>
        <dbReference type="Proteomes" id="UP001177021"/>
    </source>
</evidence>